<sequence>MHSLKLYTNAEFSPLPQYLVMGADIIGLHGFFYRLVQHDGVVFALKLTNEDMFLPEDEDDMLNFLSGSTIDQLLSYVEQLLMARDQLKQGVKRQRRRAHNVKTTTSARVTFSPPTPIAGFPQATFYTPKPSCSTATAQ</sequence>
<protein>
    <submittedName>
        <fullName evidence="1">Uncharacterized protein</fullName>
    </submittedName>
</protein>
<keyword evidence="2" id="KW-1185">Reference proteome</keyword>
<proteinExistence type="predicted"/>
<gene>
    <name evidence="1" type="ORF">MUCCIDRAFT_114293</name>
</gene>
<dbReference type="EMBL" id="AMYB01000008">
    <property type="protein sequence ID" value="OAC99114.1"/>
    <property type="molecule type" value="Genomic_DNA"/>
</dbReference>
<organism evidence="1 2">
    <name type="scientific">Mucor lusitanicus CBS 277.49</name>
    <dbReference type="NCBI Taxonomy" id="747725"/>
    <lineage>
        <taxon>Eukaryota</taxon>
        <taxon>Fungi</taxon>
        <taxon>Fungi incertae sedis</taxon>
        <taxon>Mucoromycota</taxon>
        <taxon>Mucoromycotina</taxon>
        <taxon>Mucoromycetes</taxon>
        <taxon>Mucorales</taxon>
        <taxon>Mucorineae</taxon>
        <taxon>Mucoraceae</taxon>
        <taxon>Mucor</taxon>
    </lineage>
</organism>
<dbReference type="VEuPathDB" id="FungiDB:MUCCIDRAFT_114293"/>
<dbReference type="OrthoDB" id="2219804at2759"/>
<dbReference type="AlphaFoldDB" id="A0A168HS37"/>
<comment type="caution">
    <text evidence="1">The sequence shown here is derived from an EMBL/GenBank/DDBJ whole genome shotgun (WGS) entry which is preliminary data.</text>
</comment>
<evidence type="ECO:0000313" key="2">
    <source>
        <dbReference type="Proteomes" id="UP000077051"/>
    </source>
</evidence>
<name>A0A168HS37_MUCCL</name>
<evidence type="ECO:0000313" key="1">
    <source>
        <dbReference type="EMBL" id="OAC99114.1"/>
    </source>
</evidence>
<dbReference type="Proteomes" id="UP000077051">
    <property type="component" value="Unassembled WGS sequence"/>
</dbReference>
<reference evidence="1 2" key="1">
    <citation type="submission" date="2015-06" db="EMBL/GenBank/DDBJ databases">
        <title>Expansion of signal transduction pathways in fungi by whole-genome duplication.</title>
        <authorList>
            <consortium name="DOE Joint Genome Institute"/>
            <person name="Corrochano L.M."/>
            <person name="Kuo A."/>
            <person name="Marcet-Houben M."/>
            <person name="Polaino S."/>
            <person name="Salamov A."/>
            <person name="Villalobos J.M."/>
            <person name="Alvarez M.I."/>
            <person name="Avalos J."/>
            <person name="Benito E.P."/>
            <person name="Benoit I."/>
            <person name="Burger G."/>
            <person name="Camino L.P."/>
            <person name="Canovas D."/>
            <person name="Cerda-Olmedo E."/>
            <person name="Cheng J.-F."/>
            <person name="Dominguez A."/>
            <person name="Elias M."/>
            <person name="Eslava A.P."/>
            <person name="Glaser F."/>
            <person name="Grimwood J."/>
            <person name="Gutierrez G."/>
            <person name="Heitman J."/>
            <person name="Henrissat B."/>
            <person name="Iturriaga E.A."/>
            <person name="Lang B.F."/>
            <person name="Lavin J.L."/>
            <person name="Lee S."/>
            <person name="Li W."/>
            <person name="Lindquist E."/>
            <person name="Lopez-Garcia S."/>
            <person name="Luque E.M."/>
            <person name="Marcos A.T."/>
            <person name="Martin J."/>
            <person name="Mccluskey K."/>
            <person name="Medina H.R."/>
            <person name="Miralles-Duran A."/>
            <person name="Miyazaki A."/>
            <person name="Munoz-Torres E."/>
            <person name="Oguiza J.A."/>
            <person name="Ohm R."/>
            <person name="Olmedo M."/>
            <person name="Orejas M."/>
            <person name="Ortiz-Castellanos L."/>
            <person name="Pisabarro A.G."/>
            <person name="Rodriguez-Romero J."/>
            <person name="Ruiz-Herrera J."/>
            <person name="Ruiz-Vazquez R."/>
            <person name="Sanz C."/>
            <person name="Schackwitz W."/>
            <person name="Schmutz J."/>
            <person name="Shahriari M."/>
            <person name="Shelest E."/>
            <person name="Silva-Franco F."/>
            <person name="Soanes D."/>
            <person name="Syed K."/>
            <person name="Tagua V.G."/>
            <person name="Talbot N.J."/>
            <person name="Thon M."/>
            <person name="De Vries R.P."/>
            <person name="Wiebenga A."/>
            <person name="Yadav J.S."/>
            <person name="Braun E.L."/>
            <person name="Baker S."/>
            <person name="Garre V."/>
            <person name="Horwitz B."/>
            <person name="Torres-Martinez S."/>
            <person name="Idnurm A."/>
            <person name="Herrera-Estrella A."/>
            <person name="Gabaldon T."/>
            <person name="Grigoriev I.V."/>
        </authorList>
    </citation>
    <scope>NUCLEOTIDE SEQUENCE [LARGE SCALE GENOMIC DNA]</scope>
    <source>
        <strain evidence="1 2">CBS 277.49</strain>
    </source>
</reference>
<accession>A0A168HS37</accession>